<proteinExistence type="predicted"/>
<gene>
    <name evidence="2" type="ORF">CGI_10013323</name>
</gene>
<feature type="region of interest" description="Disordered" evidence="1">
    <location>
        <begin position="16"/>
        <end position="42"/>
    </location>
</feature>
<feature type="compositionally biased region" description="Basic and acidic residues" evidence="1">
    <location>
        <begin position="73"/>
        <end position="89"/>
    </location>
</feature>
<evidence type="ECO:0000256" key="1">
    <source>
        <dbReference type="SAM" id="MobiDB-lite"/>
    </source>
</evidence>
<dbReference type="InParanoid" id="K1QRC0"/>
<sequence>MEEVYIDDPHQVVSIDIGQSDDSAKSGRLSEDFGAEEESPVSVEQIFQDMRQREMEILLRSGFPETNVQAEMAVDKSEENGEGKEEKEKEDIMILDEENKQNSAAALSSELNLYGDDKTQSQSVLQVEEKLQKLGQKDILTSSKQLLENNYIPPISPEELYQKIRQREMETSVYGGSTLILSGSETQSEPDKMTMEEFFQSIRQHDVNILVRSGYPGASYHQLDSEDSAYEIVIQDWIKEGIIKEESVESFTGVMLCLPCCYTKRSKPLYVKNCSEKAGVELLLLLRF</sequence>
<name>K1QRC0_MAGGI</name>
<dbReference type="AlphaFoldDB" id="K1QRC0"/>
<protein>
    <submittedName>
        <fullName evidence="2">Uncharacterized protein</fullName>
    </submittedName>
</protein>
<accession>K1QRC0</accession>
<dbReference type="HOGENOM" id="CLU_084307_0_0_1"/>
<evidence type="ECO:0000313" key="2">
    <source>
        <dbReference type="EMBL" id="EKC31430.1"/>
    </source>
</evidence>
<dbReference type="EMBL" id="JH817610">
    <property type="protein sequence ID" value="EKC31430.1"/>
    <property type="molecule type" value="Genomic_DNA"/>
</dbReference>
<reference evidence="2" key="1">
    <citation type="journal article" date="2012" name="Nature">
        <title>The oyster genome reveals stress adaptation and complexity of shell formation.</title>
        <authorList>
            <person name="Zhang G."/>
            <person name="Fang X."/>
            <person name="Guo X."/>
            <person name="Li L."/>
            <person name="Luo R."/>
            <person name="Xu F."/>
            <person name="Yang P."/>
            <person name="Zhang L."/>
            <person name="Wang X."/>
            <person name="Qi H."/>
            <person name="Xiong Z."/>
            <person name="Que H."/>
            <person name="Xie Y."/>
            <person name="Holland P.W."/>
            <person name="Paps J."/>
            <person name="Zhu Y."/>
            <person name="Wu F."/>
            <person name="Chen Y."/>
            <person name="Wang J."/>
            <person name="Peng C."/>
            <person name="Meng J."/>
            <person name="Yang L."/>
            <person name="Liu J."/>
            <person name="Wen B."/>
            <person name="Zhang N."/>
            <person name="Huang Z."/>
            <person name="Zhu Q."/>
            <person name="Feng Y."/>
            <person name="Mount A."/>
            <person name="Hedgecock D."/>
            <person name="Xu Z."/>
            <person name="Liu Y."/>
            <person name="Domazet-Loso T."/>
            <person name="Du Y."/>
            <person name="Sun X."/>
            <person name="Zhang S."/>
            <person name="Liu B."/>
            <person name="Cheng P."/>
            <person name="Jiang X."/>
            <person name="Li J."/>
            <person name="Fan D."/>
            <person name="Wang W."/>
            <person name="Fu W."/>
            <person name="Wang T."/>
            <person name="Wang B."/>
            <person name="Zhang J."/>
            <person name="Peng Z."/>
            <person name="Li Y."/>
            <person name="Li N."/>
            <person name="Wang J."/>
            <person name="Chen M."/>
            <person name="He Y."/>
            <person name="Tan F."/>
            <person name="Song X."/>
            <person name="Zheng Q."/>
            <person name="Huang R."/>
            <person name="Yang H."/>
            <person name="Du X."/>
            <person name="Chen L."/>
            <person name="Yang M."/>
            <person name="Gaffney P.M."/>
            <person name="Wang S."/>
            <person name="Luo L."/>
            <person name="She Z."/>
            <person name="Ming Y."/>
            <person name="Huang W."/>
            <person name="Zhang S."/>
            <person name="Huang B."/>
            <person name="Zhang Y."/>
            <person name="Qu T."/>
            <person name="Ni P."/>
            <person name="Miao G."/>
            <person name="Wang J."/>
            <person name="Wang Q."/>
            <person name="Steinberg C.E."/>
            <person name="Wang H."/>
            <person name="Li N."/>
            <person name="Qian L."/>
            <person name="Zhang G."/>
            <person name="Li Y."/>
            <person name="Yang H."/>
            <person name="Liu X."/>
            <person name="Wang J."/>
            <person name="Yin Y."/>
            <person name="Wang J."/>
        </authorList>
    </citation>
    <scope>NUCLEOTIDE SEQUENCE [LARGE SCALE GENOMIC DNA]</scope>
    <source>
        <strain evidence="2">05x7-T-G4-1.051#20</strain>
    </source>
</reference>
<feature type="region of interest" description="Disordered" evidence="1">
    <location>
        <begin position="70"/>
        <end position="89"/>
    </location>
</feature>
<organism evidence="2">
    <name type="scientific">Magallana gigas</name>
    <name type="common">Pacific oyster</name>
    <name type="synonym">Crassostrea gigas</name>
    <dbReference type="NCBI Taxonomy" id="29159"/>
    <lineage>
        <taxon>Eukaryota</taxon>
        <taxon>Metazoa</taxon>
        <taxon>Spiralia</taxon>
        <taxon>Lophotrochozoa</taxon>
        <taxon>Mollusca</taxon>
        <taxon>Bivalvia</taxon>
        <taxon>Autobranchia</taxon>
        <taxon>Pteriomorphia</taxon>
        <taxon>Ostreida</taxon>
        <taxon>Ostreoidea</taxon>
        <taxon>Ostreidae</taxon>
        <taxon>Magallana</taxon>
    </lineage>
</organism>
<feature type="compositionally biased region" description="Basic and acidic residues" evidence="1">
    <location>
        <begin position="22"/>
        <end position="31"/>
    </location>
</feature>